<proteinExistence type="predicted"/>
<evidence type="ECO:0000313" key="1">
    <source>
        <dbReference type="EMBL" id="KAK6314502.1"/>
    </source>
</evidence>
<dbReference type="EMBL" id="JAGTTL010000013">
    <property type="protein sequence ID" value="KAK6314502.1"/>
    <property type="molecule type" value="Genomic_DNA"/>
</dbReference>
<accession>A0AAN8LU04</accession>
<comment type="caution">
    <text evidence="1">The sequence shown here is derived from an EMBL/GenBank/DDBJ whole genome shotgun (WGS) entry which is preliminary data.</text>
</comment>
<sequence length="118" mass="13195">MVTPLTQQCFNLVEMENSVLYCICGVEVITGFQFVRWLSRRTAVRVVLAMGLILCKISCVRCLIFLANPQGFGTPSSLWPRCLSSPKSLRKRLKGSVRGCVALWWVWPQSWAPCGSGV</sequence>
<dbReference type="AlphaFoldDB" id="A0AAN8LU04"/>
<gene>
    <name evidence="1" type="ORF">J4Q44_G00159610</name>
</gene>
<organism evidence="1 2">
    <name type="scientific">Coregonus suidteri</name>
    <dbReference type="NCBI Taxonomy" id="861788"/>
    <lineage>
        <taxon>Eukaryota</taxon>
        <taxon>Metazoa</taxon>
        <taxon>Chordata</taxon>
        <taxon>Craniata</taxon>
        <taxon>Vertebrata</taxon>
        <taxon>Euteleostomi</taxon>
        <taxon>Actinopterygii</taxon>
        <taxon>Neopterygii</taxon>
        <taxon>Teleostei</taxon>
        <taxon>Protacanthopterygii</taxon>
        <taxon>Salmoniformes</taxon>
        <taxon>Salmonidae</taxon>
        <taxon>Coregoninae</taxon>
        <taxon>Coregonus</taxon>
    </lineage>
</organism>
<keyword evidence="2" id="KW-1185">Reference proteome</keyword>
<reference evidence="1 2" key="1">
    <citation type="submission" date="2021-04" db="EMBL/GenBank/DDBJ databases">
        <authorList>
            <person name="De Guttry C."/>
            <person name="Zahm M."/>
            <person name="Klopp C."/>
            <person name="Cabau C."/>
            <person name="Louis A."/>
            <person name="Berthelot C."/>
            <person name="Parey E."/>
            <person name="Roest Crollius H."/>
            <person name="Montfort J."/>
            <person name="Robinson-Rechavi M."/>
            <person name="Bucao C."/>
            <person name="Bouchez O."/>
            <person name="Gislard M."/>
            <person name="Lluch J."/>
            <person name="Milhes M."/>
            <person name="Lampietro C."/>
            <person name="Lopez Roques C."/>
            <person name="Donnadieu C."/>
            <person name="Braasch I."/>
            <person name="Desvignes T."/>
            <person name="Postlethwait J."/>
            <person name="Bobe J."/>
            <person name="Wedekind C."/>
            <person name="Guiguen Y."/>
        </authorList>
    </citation>
    <scope>NUCLEOTIDE SEQUENCE [LARGE SCALE GENOMIC DNA]</scope>
    <source>
        <strain evidence="1">Cs_M1</strain>
        <tissue evidence="1">Blood</tissue>
    </source>
</reference>
<evidence type="ECO:0000313" key="2">
    <source>
        <dbReference type="Proteomes" id="UP001356427"/>
    </source>
</evidence>
<dbReference type="Proteomes" id="UP001356427">
    <property type="component" value="Unassembled WGS sequence"/>
</dbReference>
<protein>
    <submittedName>
        <fullName evidence="1">Uncharacterized protein</fullName>
    </submittedName>
</protein>
<name>A0AAN8LU04_9TELE</name>